<dbReference type="RefSeq" id="WP_064714509.1">
    <property type="nucleotide sequence ID" value="NZ_JMTM01000017.1"/>
</dbReference>
<dbReference type="PROSITE" id="PS01124">
    <property type="entry name" value="HTH_ARAC_FAMILY_2"/>
    <property type="match status" value="1"/>
</dbReference>
<dbReference type="SUPFAM" id="SSF46689">
    <property type="entry name" value="Homeodomain-like"/>
    <property type="match status" value="1"/>
</dbReference>
<reference evidence="5 6" key="1">
    <citation type="submission" date="2016-06" db="EMBL/GenBank/DDBJ databases">
        <title>Draft genome sequence of Flavobacterium succinicans strain DD5b.</title>
        <authorList>
            <person name="Poehlein A."/>
            <person name="Daniel R."/>
            <person name="Simeonova D.D."/>
        </authorList>
    </citation>
    <scope>NUCLEOTIDE SEQUENCE [LARGE SCALE GENOMIC DNA]</scope>
    <source>
        <strain evidence="5 6">DD5b</strain>
    </source>
</reference>
<evidence type="ECO:0000259" key="4">
    <source>
        <dbReference type="PROSITE" id="PS01124"/>
    </source>
</evidence>
<name>A0A199XSR7_9FLAO</name>
<dbReference type="InterPro" id="IPR018060">
    <property type="entry name" value="HTH_AraC"/>
</dbReference>
<accession>A0A199XSR7</accession>
<dbReference type="PROSITE" id="PS00041">
    <property type="entry name" value="HTH_ARAC_FAMILY_1"/>
    <property type="match status" value="1"/>
</dbReference>
<dbReference type="PANTHER" id="PTHR43280">
    <property type="entry name" value="ARAC-FAMILY TRANSCRIPTIONAL REGULATOR"/>
    <property type="match status" value="1"/>
</dbReference>
<dbReference type="InterPro" id="IPR018062">
    <property type="entry name" value="HTH_AraC-typ_CS"/>
</dbReference>
<dbReference type="GO" id="GO:0043565">
    <property type="term" value="F:sequence-specific DNA binding"/>
    <property type="evidence" value="ECO:0007669"/>
    <property type="project" value="InterPro"/>
</dbReference>
<evidence type="ECO:0000256" key="3">
    <source>
        <dbReference type="ARBA" id="ARBA00023163"/>
    </source>
</evidence>
<evidence type="ECO:0000256" key="2">
    <source>
        <dbReference type="ARBA" id="ARBA00023125"/>
    </source>
</evidence>
<dbReference type="AlphaFoldDB" id="A0A199XSR7"/>
<organism evidence="5 6">
    <name type="scientific">Flavobacterium succinicans</name>
    <dbReference type="NCBI Taxonomy" id="29536"/>
    <lineage>
        <taxon>Bacteria</taxon>
        <taxon>Pseudomonadati</taxon>
        <taxon>Bacteroidota</taxon>
        <taxon>Flavobacteriia</taxon>
        <taxon>Flavobacteriales</taxon>
        <taxon>Flavobacteriaceae</taxon>
        <taxon>Flavobacterium</taxon>
    </lineage>
</organism>
<keyword evidence="3" id="KW-0804">Transcription</keyword>
<sequence>MKIYIKNMVCHRCIMVVQSELEKSGFTPLSVSLGEVVFEKELAVSDQQIIAKTLQNVGFEIIEDQKKQGVEKVKNLIIDLVQNQNSALKNTLSDYLSTQLDCDYKYITTLFTELEGTTIEKYFIAQKIEKVKELLVYNELTLSEIAFQLQYSSVAHLSNQFKSVTGLTPSYFKNLRSERRIPLDQVQAK</sequence>
<dbReference type="Proteomes" id="UP000093807">
    <property type="component" value="Unassembled WGS sequence"/>
</dbReference>
<dbReference type="PANTHER" id="PTHR43280:SF2">
    <property type="entry name" value="HTH-TYPE TRANSCRIPTIONAL REGULATOR EXSA"/>
    <property type="match status" value="1"/>
</dbReference>
<dbReference type="Gene3D" id="3.30.70.100">
    <property type="match status" value="1"/>
</dbReference>
<dbReference type="EMBL" id="JMTM01000017">
    <property type="protein sequence ID" value="OAZ04793.1"/>
    <property type="molecule type" value="Genomic_DNA"/>
</dbReference>
<dbReference type="PATRIC" id="fig|29536.5.peg.664"/>
<evidence type="ECO:0000256" key="1">
    <source>
        <dbReference type="ARBA" id="ARBA00023015"/>
    </source>
</evidence>
<dbReference type="OrthoDB" id="952277at2"/>
<evidence type="ECO:0000313" key="6">
    <source>
        <dbReference type="Proteomes" id="UP000093807"/>
    </source>
</evidence>
<feature type="domain" description="HTH araC/xylS-type" evidence="4">
    <location>
        <begin position="71"/>
        <end position="175"/>
    </location>
</feature>
<dbReference type="Gene3D" id="1.10.10.60">
    <property type="entry name" value="Homeodomain-like"/>
    <property type="match status" value="1"/>
</dbReference>
<dbReference type="GO" id="GO:0003700">
    <property type="term" value="F:DNA-binding transcription factor activity"/>
    <property type="evidence" value="ECO:0007669"/>
    <property type="project" value="InterPro"/>
</dbReference>
<dbReference type="SMART" id="SM00342">
    <property type="entry name" value="HTH_ARAC"/>
    <property type="match status" value="1"/>
</dbReference>
<protein>
    <submittedName>
        <fullName evidence="5">HTH-type transcriptional activator RhaR</fullName>
    </submittedName>
</protein>
<keyword evidence="6" id="KW-1185">Reference proteome</keyword>
<comment type="caution">
    <text evidence="5">The sequence shown here is derived from an EMBL/GenBank/DDBJ whole genome shotgun (WGS) entry which is preliminary data.</text>
</comment>
<dbReference type="Pfam" id="PF12833">
    <property type="entry name" value="HTH_18"/>
    <property type="match status" value="1"/>
</dbReference>
<keyword evidence="2" id="KW-0238">DNA-binding</keyword>
<keyword evidence="1" id="KW-0805">Transcription regulation</keyword>
<evidence type="ECO:0000313" key="5">
    <source>
        <dbReference type="EMBL" id="OAZ04793.1"/>
    </source>
</evidence>
<dbReference type="InterPro" id="IPR009057">
    <property type="entry name" value="Homeodomain-like_sf"/>
</dbReference>
<gene>
    <name evidence="5" type="primary">rhaR_1</name>
    <name evidence="5" type="ORF">FLB_06410</name>
</gene>
<proteinExistence type="predicted"/>